<reference evidence="15 16" key="1">
    <citation type="journal article" date="2016" name="Nat. Commun.">
        <title>Thousands of microbial genomes shed light on interconnected biogeochemical processes in an aquifer system.</title>
        <authorList>
            <person name="Anantharaman K."/>
            <person name="Brown C.T."/>
            <person name="Hug L.A."/>
            <person name="Sharon I."/>
            <person name="Castelle C.J."/>
            <person name="Probst A.J."/>
            <person name="Thomas B.C."/>
            <person name="Singh A."/>
            <person name="Wilkins M.J."/>
            <person name="Karaoz U."/>
            <person name="Brodie E.L."/>
            <person name="Williams K.H."/>
            <person name="Hubbard S.S."/>
            <person name="Banfield J.F."/>
        </authorList>
    </citation>
    <scope>NUCLEOTIDE SEQUENCE [LARGE SCALE GENOMIC DNA]</scope>
</reference>
<keyword evidence="9" id="KW-0862">Zinc</keyword>
<comment type="similarity">
    <text evidence="3">Belongs to the peptidase M50B family.</text>
</comment>
<gene>
    <name evidence="15" type="ORF">A2639_00860</name>
</gene>
<keyword evidence="7" id="KW-0479">Metal-binding</keyword>
<proteinExistence type="inferred from homology"/>
<keyword evidence="11" id="KW-0482">Metalloprotease</keyword>
<evidence type="ECO:0000256" key="10">
    <source>
        <dbReference type="ARBA" id="ARBA00022989"/>
    </source>
</evidence>
<organism evidence="15 16">
    <name type="scientific">Candidatus Staskawiczbacteria bacterium RIFCSPHIGHO2_01_FULL_34_27</name>
    <dbReference type="NCBI Taxonomy" id="1802199"/>
    <lineage>
        <taxon>Bacteria</taxon>
        <taxon>Candidatus Staskawicziibacteriota</taxon>
    </lineage>
</organism>
<evidence type="ECO:0000313" key="16">
    <source>
        <dbReference type="Proteomes" id="UP000178991"/>
    </source>
</evidence>
<protein>
    <recommendedName>
        <fullName evidence="14">Peptidase M50 domain-containing protein</fullName>
    </recommendedName>
</protein>
<dbReference type="AlphaFoldDB" id="A0A1G2HIR6"/>
<dbReference type="GO" id="GO:0006508">
    <property type="term" value="P:proteolysis"/>
    <property type="evidence" value="ECO:0007669"/>
    <property type="project" value="UniProtKB-KW"/>
</dbReference>
<comment type="caution">
    <text evidence="15">The sequence shown here is derived from an EMBL/GenBank/DDBJ whole genome shotgun (WGS) entry which is preliminary data.</text>
</comment>
<dbReference type="InterPro" id="IPR008915">
    <property type="entry name" value="Peptidase_M50"/>
</dbReference>
<evidence type="ECO:0000256" key="2">
    <source>
        <dbReference type="ARBA" id="ARBA00004651"/>
    </source>
</evidence>
<comment type="subcellular location">
    <subcellularLocation>
        <location evidence="2">Cell membrane</location>
        <topology evidence="2">Multi-pass membrane protein</topology>
    </subcellularLocation>
</comment>
<feature type="transmembrane region" description="Helical" evidence="13">
    <location>
        <begin position="50"/>
        <end position="75"/>
    </location>
</feature>
<feature type="transmembrane region" description="Helical" evidence="13">
    <location>
        <begin position="172"/>
        <end position="193"/>
    </location>
</feature>
<evidence type="ECO:0000313" key="15">
    <source>
        <dbReference type="EMBL" id="OGZ62377.1"/>
    </source>
</evidence>
<feature type="transmembrane region" description="Helical" evidence="13">
    <location>
        <begin position="133"/>
        <end position="152"/>
    </location>
</feature>
<evidence type="ECO:0000256" key="7">
    <source>
        <dbReference type="ARBA" id="ARBA00022723"/>
    </source>
</evidence>
<dbReference type="EMBL" id="MHOL01000022">
    <property type="protein sequence ID" value="OGZ62377.1"/>
    <property type="molecule type" value="Genomic_DNA"/>
</dbReference>
<dbReference type="InterPro" id="IPR052348">
    <property type="entry name" value="Metallopeptidase_M50B"/>
</dbReference>
<sequence length="210" mass="23618">MFDPIIIFYLIILLFSVIIHELSHGYIANSLGDPTAKYAGRLTLNPLPHLDLFGSIMLPALLFISTGGAFVFGWAKPVPINPYNLKDQKWGSLKVAIAGPISNIALAVFFGLLIRFIPQEFFLTSYGFGLKEVFFLVVRVNIMLAVFNLIPIPPLDGSWILFKFFPQNFEKARLFLSQYGIIILLLFLFSGLLDQLNYVAIYIVRLITGI</sequence>
<evidence type="ECO:0000256" key="13">
    <source>
        <dbReference type="SAM" id="Phobius"/>
    </source>
</evidence>
<evidence type="ECO:0000256" key="5">
    <source>
        <dbReference type="ARBA" id="ARBA00022670"/>
    </source>
</evidence>
<feature type="transmembrane region" description="Helical" evidence="13">
    <location>
        <begin position="6"/>
        <end position="29"/>
    </location>
</feature>
<evidence type="ECO:0000256" key="6">
    <source>
        <dbReference type="ARBA" id="ARBA00022692"/>
    </source>
</evidence>
<dbReference type="PANTHER" id="PTHR35864">
    <property type="entry name" value="ZINC METALLOPROTEASE MJ0611-RELATED"/>
    <property type="match status" value="1"/>
</dbReference>
<feature type="transmembrane region" description="Helical" evidence="13">
    <location>
        <begin position="95"/>
        <end position="113"/>
    </location>
</feature>
<keyword evidence="5" id="KW-0645">Protease</keyword>
<comment type="cofactor">
    <cofactor evidence="1">
        <name>Zn(2+)</name>
        <dbReference type="ChEBI" id="CHEBI:29105"/>
    </cofactor>
</comment>
<evidence type="ECO:0000256" key="12">
    <source>
        <dbReference type="ARBA" id="ARBA00023136"/>
    </source>
</evidence>
<evidence type="ECO:0000259" key="14">
    <source>
        <dbReference type="Pfam" id="PF02163"/>
    </source>
</evidence>
<keyword evidence="10 13" id="KW-1133">Transmembrane helix</keyword>
<dbReference type="InterPro" id="IPR044537">
    <property type="entry name" value="Rip2-like"/>
</dbReference>
<keyword evidence="6 13" id="KW-0812">Transmembrane</keyword>
<feature type="domain" description="Peptidase M50" evidence="14">
    <location>
        <begin position="129"/>
        <end position="186"/>
    </location>
</feature>
<evidence type="ECO:0000256" key="11">
    <source>
        <dbReference type="ARBA" id="ARBA00023049"/>
    </source>
</evidence>
<keyword evidence="12 13" id="KW-0472">Membrane</keyword>
<keyword evidence="8" id="KW-0378">Hydrolase</keyword>
<name>A0A1G2HIR6_9BACT</name>
<dbReference type="PANTHER" id="PTHR35864:SF1">
    <property type="entry name" value="ZINC METALLOPROTEASE YWHC-RELATED"/>
    <property type="match status" value="1"/>
</dbReference>
<dbReference type="GO" id="GO:0005886">
    <property type="term" value="C:plasma membrane"/>
    <property type="evidence" value="ECO:0007669"/>
    <property type="project" value="UniProtKB-SubCell"/>
</dbReference>
<evidence type="ECO:0000256" key="4">
    <source>
        <dbReference type="ARBA" id="ARBA00022475"/>
    </source>
</evidence>
<dbReference type="GO" id="GO:0008237">
    <property type="term" value="F:metallopeptidase activity"/>
    <property type="evidence" value="ECO:0007669"/>
    <property type="project" value="UniProtKB-KW"/>
</dbReference>
<dbReference type="Proteomes" id="UP000178991">
    <property type="component" value="Unassembled WGS sequence"/>
</dbReference>
<dbReference type="GO" id="GO:0046872">
    <property type="term" value="F:metal ion binding"/>
    <property type="evidence" value="ECO:0007669"/>
    <property type="project" value="UniProtKB-KW"/>
</dbReference>
<evidence type="ECO:0000256" key="9">
    <source>
        <dbReference type="ARBA" id="ARBA00022833"/>
    </source>
</evidence>
<accession>A0A1G2HIR6</accession>
<dbReference type="CDD" id="cd06158">
    <property type="entry name" value="S2P-M50_like_1"/>
    <property type="match status" value="1"/>
</dbReference>
<evidence type="ECO:0000256" key="1">
    <source>
        <dbReference type="ARBA" id="ARBA00001947"/>
    </source>
</evidence>
<dbReference type="Pfam" id="PF02163">
    <property type="entry name" value="Peptidase_M50"/>
    <property type="match status" value="1"/>
</dbReference>
<evidence type="ECO:0000256" key="3">
    <source>
        <dbReference type="ARBA" id="ARBA00007931"/>
    </source>
</evidence>
<keyword evidence="4" id="KW-1003">Cell membrane</keyword>
<evidence type="ECO:0000256" key="8">
    <source>
        <dbReference type="ARBA" id="ARBA00022801"/>
    </source>
</evidence>